<proteinExistence type="predicted"/>
<evidence type="ECO:0000313" key="2">
    <source>
        <dbReference type="EMBL" id="RJG55896.1"/>
    </source>
</evidence>
<feature type="transmembrane region" description="Helical" evidence="1">
    <location>
        <begin position="115"/>
        <end position="135"/>
    </location>
</feature>
<name>A0A418YUT0_9SPHN</name>
<keyword evidence="1" id="KW-1133">Transmembrane helix</keyword>
<accession>A0A418YUT0</accession>
<dbReference type="AlphaFoldDB" id="A0A418YUT0"/>
<dbReference type="OrthoDB" id="7409765at2"/>
<feature type="transmembrane region" description="Helical" evidence="1">
    <location>
        <begin position="38"/>
        <end position="71"/>
    </location>
</feature>
<protein>
    <submittedName>
        <fullName evidence="2">Uncharacterized protein</fullName>
    </submittedName>
</protein>
<dbReference type="EMBL" id="QVRA01000005">
    <property type="protein sequence ID" value="RJG55896.1"/>
    <property type="molecule type" value="Genomic_DNA"/>
</dbReference>
<evidence type="ECO:0000256" key="1">
    <source>
        <dbReference type="SAM" id="Phobius"/>
    </source>
</evidence>
<evidence type="ECO:0000313" key="3">
    <source>
        <dbReference type="Proteomes" id="UP000283469"/>
    </source>
</evidence>
<dbReference type="RefSeq" id="WP_119745003.1">
    <property type="nucleotide sequence ID" value="NZ_QVRA01000005.1"/>
</dbReference>
<dbReference type="Proteomes" id="UP000283469">
    <property type="component" value="Unassembled WGS sequence"/>
</dbReference>
<sequence>MTSELLNPEEARAALDGIADIRRELALKATDCPFWRHAVFAAIMAVMVFASGLNLLPQAALSIAGLAGVAWVAMDDRRRYGMFINGYRKGRTLPVSLALLAATLGAVAFEYHARFAGLSLTVKLAIAGIAFLVALEASYAWNRAYRHELLDAAA</sequence>
<comment type="caution">
    <text evidence="2">The sequence shown here is derived from an EMBL/GenBank/DDBJ whole genome shotgun (WGS) entry which is preliminary data.</text>
</comment>
<feature type="transmembrane region" description="Helical" evidence="1">
    <location>
        <begin position="92"/>
        <end position="109"/>
    </location>
</feature>
<keyword evidence="1" id="KW-0472">Membrane</keyword>
<gene>
    <name evidence="2" type="ORF">D0Z70_07640</name>
</gene>
<reference evidence="2 3" key="1">
    <citation type="submission" date="2018-08" db="EMBL/GenBank/DDBJ databases">
        <title>Sphingobium sp. EO9.</title>
        <authorList>
            <person name="Park Y."/>
            <person name="Kim K.H."/>
            <person name="Jeon C.O."/>
        </authorList>
    </citation>
    <scope>NUCLEOTIDE SEQUENCE [LARGE SCALE GENOMIC DNA]</scope>
    <source>
        <strain evidence="2 3">EO9</strain>
    </source>
</reference>
<organism evidence="2 3">
    <name type="scientific">Sphingobium terrigena</name>
    <dbReference type="NCBI Taxonomy" id="2304063"/>
    <lineage>
        <taxon>Bacteria</taxon>
        <taxon>Pseudomonadati</taxon>
        <taxon>Pseudomonadota</taxon>
        <taxon>Alphaproteobacteria</taxon>
        <taxon>Sphingomonadales</taxon>
        <taxon>Sphingomonadaceae</taxon>
        <taxon>Sphingobium</taxon>
    </lineage>
</organism>
<keyword evidence="3" id="KW-1185">Reference proteome</keyword>
<keyword evidence="1" id="KW-0812">Transmembrane</keyword>